<dbReference type="AlphaFoldDB" id="A0A552J526"/>
<evidence type="ECO:0000313" key="1">
    <source>
        <dbReference type="EMBL" id="TRU90860.1"/>
    </source>
</evidence>
<evidence type="ECO:0008006" key="3">
    <source>
        <dbReference type="Google" id="ProtNLM"/>
    </source>
</evidence>
<dbReference type="EMBL" id="SFAV01000075">
    <property type="protein sequence ID" value="TRU90860.1"/>
    <property type="molecule type" value="Genomic_DNA"/>
</dbReference>
<name>A0A552J526_9CHRO</name>
<dbReference type="SUPFAM" id="SSF141571">
    <property type="entry name" value="Pentapeptide repeat-like"/>
    <property type="match status" value="1"/>
</dbReference>
<organism evidence="1 2">
    <name type="scientific">Microcystis novacekii Mn_MB_F_20050700_S1D</name>
    <dbReference type="NCBI Taxonomy" id="2486266"/>
    <lineage>
        <taxon>Bacteria</taxon>
        <taxon>Bacillati</taxon>
        <taxon>Cyanobacteriota</taxon>
        <taxon>Cyanophyceae</taxon>
        <taxon>Oscillatoriophycideae</taxon>
        <taxon>Chroococcales</taxon>
        <taxon>Microcystaceae</taxon>
        <taxon>Microcystis</taxon>
    </lineage>
</organism>
<dbReference type="Proteomes" id="UP000319191">
    <property type="component" value="Unassembled WGS sequence"/>
</dbReference>
<reference evidence="1 2" key="1">
    <citation type="submission" date="2019-01" db="EMBL/GenBank/DDBJ databases">
        <title>Coherence of Microcystis species and biogeography revealed through population genomics.</title>
        <authorList>
            <person name="Perez-Carrascal O.M."/>
            <person name="Terrat Y."/>
            <person name="Giani A."/>
            <person name="Fortin N."/>
            <person name="Tromas N."/>
            <person name="Shapiro B.J."/>
        </authorList>
    </citation>
    <scope>NUCLEOTIDE SEQUENCE [LARGE SCALE GENOMIC DNA]</scope>
    <source>
        <strain evidence="1">Mn_MB_F_20050700_S1D</strain>
    </source>
</reference>
<proteinExistence type="predicted"/>
<accession>A0A552J526</accession>
<protein>
    <recommendedName>
        <fullName evidence="3">Pentapeptide repeat-containing protein</fullName>
    </recommendedName>
</protein>
<comment type="caution">
    <text evidence="1">The sequence shown here is derived from an EMBL/GenBank/DDBJ whole genome shotgun (WGS) entry which is preliminary data.</text>
</comment>
<evidence type="ECO:0000313" key="2">
    <source>
        <dbReference type="Proteomes" id="UP000319191"/>
    </source>
</evidence>
<gene>
    <name evidence="1" type="ORF">EWV54_05900</name>
</gene>
<sequence length="77" mass="9306">MSTEEILNQIANSTSTKWNIWKKQQEQKSLHRLSFPDFHRFLNENFQYFDFSKIDFPSNEIWNCDFSNTNLIEATLK</sequence>